<feature type="transmembrane region" description="Helical" evidence="5">
    <location>
        <begin position="89"/>
        <end position="108"/>
    </location>
</feature>
<dbReference type="GO" id="GO:1902600">
    <property type="term" value="P:proton transmembrane transport"/>
    <property type="evidence" value="ECO:0007669"/>
    <property type="project" value="InterPro"/>
</dbReference>
<dbReference type="PANTHER" id="PTHR31102:SF1">
    <property type="entry name" value="CATION_H+ EXCHANGER DOMAIN-CONTAINING PROTEIN"/>
    <property type="match status" value="1"/>
</dbReference>
<dbReference type="Proteomes" id="UP000095594">
    <property type="component" value="Unassembled WGS sequence"/>
</dbReference>
<organism evidence="7 8">
    <name type="scientific">Clostridium disporicum</name>
    <dbReference type="NCBI Taxonomy" id="84024"/>
    <lineage>
        <taxon>Bacteria</taxon>
        <taxon>Bacillati</taxon>
        <taxon>Bacillota</taxon>
        <taxon>Clostridia</taxon>
        <taxon>Eubacteriales</taxon>
        <taxon>Clostridiaceae</taxon>
        <taxon>Clostridium</taxon>
    </lineage>
</organism>
<accession>A0A174J2M9</accession>
<feature type="transmembrane region" description="Helical" evidence="5">
    <location>
        <begin position="6"/>
        <end position="24"/>
    </location>
</feature>
<keyword evidence="4 5" id="KW-0472">Membrane</keyword>
<feature type="transmembrane region" description="Helical" evidence="5">
    <location>
        <begin position="369"/>
        <end position="389"/>
    </location>
</feature>
<dbReference type="GO" id="GO:0015297">
    <property type="term" value="F:antiporter activity"/>
    <property type="evidence" value="ECO:0007669"/>
    <property type="project" value="InterPro"/>
</dbReference>
<dbReference type="PANTHER" id="PTHR31102">
    <property type="match status" value="1"/>
</dbReference>
<keyword evidence="3 5" id="KW-1133">Transmembrane helix</keyword>
<evidence type="ECO:0000313" key="8">
    <source>
        <dbReference type="Proteomes" id="UP000095594"/>
    </source>
</evidence>
<feature type="transmembrane region" description="Helical" evidence="5">
    <location>
        <begin position="31"/>
        <end position="51"/>
    </location>
</feature>
<feature type="transmembrane region" description="Helical" evidence="5">
    <location>
        <begin position="114"/>
        <end position="135"/>
    </location>
</feature>
<evidence type="ECO:0000259" key="6">
    <source>
        <dbReference type="Pfam" id="PF00999"/>
    </source>
</evidence>
<name>A0A174J2M9_9CLOT</name>
<evidence type="ECO:0000256" key="1">
    <source>
        <dbReference type="ARBA" id="ARBA00004141"/>
    </source>
</evidence>
<feature type="transmembrane region" description="Helical" evidence="5">
    <location>
        <begin position="156"/>
        <end position="181"/>
    </location>
</feature>
<evidence type="ECO:0000256" key="4">
    <source>
        <dbReference type="ARBA" id="ARBA00023136"/>
    </source>
</evidence>
<dbReference type="InterPro" id="IPR006153">
    <property type="entry name" value="Cation/H_exchanger_TM"/>
</dbReference>
<feature type="transmembrane region" description="Helical" evidence="5">
    <location>
        <begin position="305"/>
        <end position="329"/>
    </location>
</feature>
<dbReference type="EMBL" id="CYZX01000019">
    <property type="protein sequence ID" value="CUO91329.1"/>
    <property type="molecule type" value="Genomic_DNA"/>
</dbReference>
<dbReference type="OrthoDB" id="9790604at2"/>
<dbReference type="GO" id="GO:0016020">
    <property type="term" value="C:membrane"/>
    <property type="evidence" value="ECO:0007669"/>
    <property type="project" value="UniProtKB-SubCell"/>
</dbReference>
<dbReference type="Gene3D" id="1.20.1530.20">
    <property type="match status" value="1"/>
</dbReference>
<protein>
    <submittedName>
        <fullName evidence="7">Na(+)/H(+) antiporter</fullName>
    </submittedName>
</protein>
<proteinExistence type="predicted"/>
<dbReference type="InterPro" id="IPR038770">
    <property type="entry name" value="Na+/solute_symporter_sf"/>
</dbReference>
<gene>
    <name evidence="7" type="ORF">ERS852471_02590</name>
</gene>
<keyword evidence="2 5" id="KW-0812">Transmembrane</keyword>
<evidence type="ECO:0000256" key="3">
    <source>
        <dbReference type="ARBA" id="ARBA00022989"/>
    </source>
</evidence>
<dbReference type="InterPro" id="IPR051843">
    <property type="entry name" value="CPA1_transporter"/>
</dbReference>
<evidence type="ECO:0000256" key="5">
    <source>
        <dbReference type="SAM" id="Phobius"/>
    </source>
</evidence>
<feature type="transmembrane region" description="Helical" evidence="5">
    <location>
        <begin position="247"/>
        <end position="267"/>
    </location>
</feature>
<evidence type="ECO:0000313" key="7">
    <source>
        <dbReference type="EMBL" id="CUO91329.1"/>
    </source>
</evidence>
<feature type="transmembrane region" description="Helical" evidence="5">
    <location>
        <begin position="57"/>
        <end position="77"/>
    </location>
</feature>
<feature type="domain" description="Cation/H+ exchanger transmembrane" evidence="6">
    <location>
        <begin position="16"/>
        <end position="391"/>
    </location>
</feature>
<dbReference type="RefSeq" id="WP_055267190.1">
    <property type="nucleotide sequence ID" value="NZ_CABIXQ010000019.1"/>
</dbReference>
<comment type="subcellular location">
    <subcellularLocation>
        <location evidence="1">Membrane</location>
        <topology evidence="1">Multi-pass membrane protein</topology>
    </subcellularLocation>
</comment>
<dbReference type="AlphaFoldDB" id="A0A174J2M9"/>
<sequence>MDIVKVIISLIGIGIIAYWSGRIVEFIKLPSLVGMIIVGMIIGPTFLNLVPEVTLNIAPQIKDIALVTVLFIGGLGISLNQMKSIGRPAILLSAIPALIEGLTIAFLSTKFLGFTFVQGGILGFIIAAVSPAVLVPSMVELINKKIGQDKAIPQMLLVGASADDTVAITLFTTFLAVYMSGSGGEKISVISEIVNIPMTIVFSIAIAWILAIITNPLFKKIKENILKIVMVMIICLTIRVIENITHFKLFNSLLIIMIYGFFLRTYLGDMAKGIQDGINIIWKYGKLYLFAFVGMAINPKLVGEYFFIGVFMLLISLTMRSLGVLISLIGTNLTLKERLFCVIAYLPKATVQSAKAGIPLKMGVESGDIMQAVAILSVLITAPIGAIGIKLTSKRFLTVEGEEENEKLA</sequence>
<reference evidence="7 8" key="1">
    <citation type="submission" date="2015-09" db="EMBL/GenBank/DDBJ databases">
        <authorList>
            <consortium name="Pathogen Informatics"/>
        </authorList>
    </citation>
    <scope>NUCLEOTIDE SEQUENCE [LARGE SCALE GENOMIC DNA]</scope>
    <source>
        <strain evidence="7 8">2789STDY5834856</strain>
    </source>
</reference>
<feature type="transmembrane region" description="Helical" evidence="5">
    <location>
        <begin position="193"/>
        <end position="213"/>
    </location>
</feature>
<dbReference type="Pfam" id="PF00999">
    <property type="entry name" value="Na_H_Exchanger"/>
    <property type="match status" value="1"/>
</dbReference>
<evidence type="ECO:0000256" key="2">
    <source>
        <dbReference type="ARBA" id="ARBA00022692"/>
    </source>
</evidence>
<feature type="transmembrane region" description="Helical" evidence="5">
    <location>
        <begin position="225"/>
        <end position="241"/>
    </location>
</feature>